<dbReference type="Pfam" id="PF03167">
    <property type="entry name" value="UDG"/>
    <property type="match status" value="1"/>
</dbReference>
<dbReference type="SMART" id="SM00986">
    <property type="entry name" value="UDG"/>
    <property type="match status" value="1"/>
</dbReference>
<reference evidence="11" key="2">
    <citation type="submission" date="2023-01" db="EMBL/GenBank/DDBJ databases">
        <title>Draft genome sequence of Algimonas porphyrae strain NBRC 108216.</title>
        <authorList>
            <person name="Sun Q."/>
            <person name="Mori K."/>
        </authorList>
    </citation>
    <scope>NUCLEOTIDE SEQUENCE</scope>
    <source>
        <strain evidence="11">NBRC 108216</strain>
    </source>
</reference>
<feature type="domain" description="Uracil-DNA glycosylase-like" evidence="10">
    <location>
        <begin position="44"/>
        <end position="210"/>
    </location>
</feature>
<keyword evidence="5" id="KW-0408">Iron</keyword>
<sequence>MTDCGPEPVVSAEPPYFCRRCPRLFDFLEDCRERLPGHFNGPVPSFGDADPELLVVGLAPGLNGANKTGRPFTGDAAGDLLYPALAKYGFSNDRFAARIDDGLALRRAMITNAVRCVPPQNKPIGAEVNNCRDYLIAQIKSLPRLKVLLCLGKVGHDSTVRALGGKVAREKFGHGTEYQLGGYTVLSSYHCSRYNVNTGRLTEAMFFEIFARAKALLD</sequence>
<evidence type="ECO:0000256" key="4">
    <source>
        <dbReference type="ARBA" id="ARBA00022801"/>
    </source>
</evidence>
<keyword evidence="4" id="KW-0378">Hydrolase</keyword>
<evidence type="ECO:0000313" key="11">
    <source>
        <dbReference type="EMBL" id="GLQ20009.1"/>
    </source>
</evidence>
<comment type="caution">
    <text evidence="11">The sequence shown here is derived from an EMBL/GenBank/DDBJ whole genome shotgun (WGS) entry which is preliminary data.</text>
</comment>
<protein>
    <recommendedName>
        <fullName evidence="9">Type-5 uracil-DNA glycosylase</fullName>
    </recommendedName>
</protein>
<accession>A0ABQ5V007</accession>
<comment type="similarity">
    <text evidence="8">Belongs to the uracil-DNA glycosylase (UDG) superfamily. Type 5 (UDGb) family.</text>
</comment>
<dbReference type="InterPro" id="IPR051536">
    <property type="entry name" value="UDG_Type-4/5"/>
</dbReference>
<evidence type="ECO:0000313" key="12">
    <source>
        <dbReference type="Proteomes" id="UP001161390"/>
    </source>
</evidence>
<evidence type="ECO:0000256" key="9">
    <source>
        <dbReference type="ARBA" id="ARBA00023887"/>
    </source>
</evidence>
<keyword evidence="3" id="KW-0227">DNA damage</keyword>
<gene>
    <name evidence="11" type="ORF">GCM10007854_09640</name>
</gene>
<evidence type="ECO:0000256" key="3">
    <source>
        <dbReference type="ARBA" id="ARBA00022763"/>
    </source>
</evidence>
<dbReference type="CDD" id="cd10031">
    <property type="entry name" value="UDG-F5_TTUDGB_like"/>
    <property type="match status" value="1"/>
</dbReference>
<evidence type="ECO:0000256" key="6">
    <source>
        <dbReference type="ARBA" id="ARBA00023014"/>
    </source>
</evidence>
<evidence type="ECO:0000256" key="5">
    <source>
        <dbReference type="ARBA" id="ARBA00023004"/>
    </source>
</evidence>
<dbReference type="InterPro" id="IPR005122">
    <property type="entry name" value="Uracil-DNA_glycosylase-like"/>
</dbReference>
<reference evidence="11" key="1">
    <citation type="journal article" date="2014" name="Int. J. Syst. Evol. Microbiol.">
        <title>Complete genome of a new Firmicutes species belonging to the dominant human colonic microbiota ('Ruminococcus bicirculans') reveals two chromosomes and a selective capacity to utilize plant glucans.</title>
        <authorList>
            <consortium name="NISC Comparative Sequencing Program"/>
            <person name="Wegmann U."/>
            <person name="Louis P."/>
            <person name="Goesmann A."/>
            <person name="Henrissat B."/>
            <person name="Duncan S.H."/>
            <person name="Flint H.J."/>
        </authorList>
    </citation>
    <scope>NUCLEOTIDE SEQUENCE</scope>
    <source>
        <strain evidence="11">NBRC 108216</strain>
    </source>
</reference>
<keyword evidence="2" id="KW-0479">Metal-binding</keyword>
<dbReference type="EMBL" id="BSNJ01000002">
    <property type="protein sequence ID" value="GLQ20009.1"/>
    <property type="molecule type" value="Genomic_DNA"/>
</dbReference>
<proteinExistence type="inferred from homology"/>
<dbReference type="SMART" id="SM00987">
    <property type="entry name" value="UreE_C"/>
    <property type="match status" value="1"/>
</dbReference>
<dbReference type="PANTHER" id="PTHR33693:SF3">
    <property type="entry name" value="TYPE-5 URACIL-DNA GLYCOSYLASE"/>
    <property type="match status" value="1"/>
</dbReference>
<evidence type="ECO:0000259" key="10">
    <source>
        <dbReference type="SMART" id="SM00986"/>
    </source>
</evidence>
<dbReference type="SUPFAM" id="SSF52141">
    <property type="entry name" value="Uracil-DNA glycosylase-like"/>
    <property type="match status" value="1"/>
</dbReference>
<keyword evidence="1" id="KW-0004">4Fe-4S</keyword>
<organism evidence="11 12">
    <name type="scientific">Algimonas porphyrae</name>
    <dbReference type="NCBI Taxonomy" id="1128113"/>
    <lineage>
        <taxon>Bacteria</taxon>
        <taxon>Pseudomonadati</taxon>
        <taxon>Pseudomonadota</taxon>
        <taxon>Alphaproteobacteria</taxon>
        <taxon>Maricaulales</taxon>
        <taxon>Robiginitomaculaceae</taxon>
        <taxon>Algimonas</taxon>
    </lineage>
</organism>
<evidence type="ECO:0000256" key="1">
    <source>
        <dbReference type="ARBA" id="ARBA00022485"/>
    </source>
</evidence>
<dbReference type="InterPro" id="IPR036895">
    <property type="entry name" value="Uracil-DNA_glycosylase-like_sf"/>
</dbReference>
<keyword evidence="6" id="KW-0411">Iron-sulfur</keyword>
<dbReference type="PANTHER" id="PTHR33693">
    <property type="entry name" value="TYPE-5 URACIL-DNA GLYCOSYLASE"/>
    <property type="match status" value="1"/>
</dbReference>
<dbReference type="Proteomes" id="UP001161390">
    <property type="component" value="Unassembled WGS sequence"/>
</dbReference>
<name>A0ABQ5V007_9PROT</name>
<evidence type="ECO:0000256" key="8">
    <source>
        <dbReference type="ARBA" id="ARBA00023779"/>
    </source>
</evidence>
<dbReference type="InterPro" id="IPR044147">
    <property type="entry name" value="UdgB-like"/>
</dbReference>
<evidence type="ECO:0000256" key="2">
    <source>
        <dbReference type="ARBA" id="ARBA00022723"/>
    </source>
</evidence>
<dbReference type="Gene3D" id="3.40.470.10">
    <property type="entry name" value="Uracil-DNA glycosylase-like domain"/>
    <property type="match status" value="1"/>
</dbReference>
<keyword evidence="7" id="KW-0234">DNA repair</keyword>
<evidence type="ECO:0000256" key="7">
    <source>
        <dbReference type="ARBA" id="ARBA00023204"/>
    </source>
</evidence>
<keyword evidence="12" id="KW-1185">Reference proteome</keyword>